<evidence type="ECO:0000256" key="1">
    <source>
        <dbReference type="SAM" id="Phobius"/>
    </source>
</evidence>
<feature type="transmembrane region" description="Helical" evidence="1">
    <location>
        <begin position="54"/>
        <end position="74"/>
    </location>
</feature>
<keyword evidence="1" id="KW-0812">Transmembrane</keyword>
<gene>
    <name evidence="2" type="ORF">HPP92_006201</name>
</gene>
<dbReference type="AlphaFoldDB" id="A0A835VCZ6"/>
<feature type="transmembrane region" description="Helical" evidence="1">
    <location>
        <begin position="86"/>
        <end position="105"/>
    </location>
</feature>
<evidence type="ECO:0000313" key="2">
    <source>
        <dbReference type="EMBL" id="KAG0492803.1"/>
    </source>
</evidence>
<evidence type="ECO:0000313" key="3">
    <source>
        <dbReference type="Proteomes" id="UP000636800"/>
    </source>
</evidence>
<feature type="transmembrane region" description="Helical" evidence="1">
    <location>
        <begin position="117"/>
        <end position="134"/>
    </location>
</feature>
<organism evidence="2 3">
    <name type="scientific">Vanilla planifolia</name>
    <name type="common">Vanilla</name>
    <dbReference type="NCBI Taxonomy" id="51239"/>
    <lineage>
        <taxon>Eukaryota</taxon>
        <taxon>Viridiplantae</taxon>
        <taxon>Streptophyta</taxon>
        <taxon>Embryophyta</taxon>
        <taxon>Tracheophyta</taxon>
        <taxon>Spermatophyta</taxon>
        <taxon>Magnoliopsida</taxon>
        <taxon>Liliopsida</taxon>
        <taxon>Asparagales</taxon>
        <taxon>Orchidaceae</taxon>
        <taxon>Vanilloideae</taxon>
        <taxon>Vanilleae</taxon>
        <taxon>Vanilla</taxon>
    </lineage>
</organism>
<sequence>MGTSTALWILGFQSLIDAGFERKERRGKGGGAKREKVSPSLWLASNPSKRWGELFFLFYTPFWLTICLGIIVPYKLYESFTEVEYLLLGLVSATPSFLIPLMLVGKADRNRRLSDRYWVKANIWIAIFSYVGNYF</sequence>
<dbReference type="InterPro" id="IPR020532">
    <property type="entry name" value="Cycloeucalenol_cycloisomerase"/>
</dbReference>
<keyword evidence="1" id="KW-1133">Transmembrane helix</keyword>
<dbReference type="GO" id="GO:0047793">
    <property type="term" value="F:cycloeucalenol cycloisomerase activity"/>
    <property type="evidence" value="ECO:0007669"/>
    <property type="project" value="InterPro"/>
</dbReference>
<dbReference type="Proteomes" id="UP000636800">
    <property type="component" value="Chromosome 2"/>
</dbReference>
<accession>A0A835VCZ6</accession>
<keyword evidence="1" id="KW-0472">Membrane</keyword>
<proteinExistence type="predicted"/>
<dbReference type="PANTHER" id="PTHR35136:SF1">
    <property type="entry name" value="CYCLOEUCALENOL CYCLOISOMERASE"/>
    <property type="match status" value="1"/>
</dbReference>
<evidence type="ECO:0008006" key="4">
    <source>
        <dbReference type="Google" id="ProtNLM"/>
    </source>
</evidence>
<dbReference type="PANTHER" id="PTHR35136">
    <property type="entry name" value="CYCLOEUCALENOL CYCLOISOMERASE"/>
    <property type="match status" value="1"/>
</dbReference>
<protein>
    <recommendedName>
        <fullName evidence="4">Cycloeucalenol cycloisomerase</fullName>
    </recommendedName>
</protein>
<comment type="caution">
    <text evidence="2">The sequence shown here is derived from an EMBL/GenBank/DDBJ whole genome shotgun (WGS) entry which is preliminary data.</text>
</comment>
<name>A0A835VCZ6_VANPL</name>
<reference evidence="2 3" key="1">
    <citation type="journal article" date="2020" name="Nat. Food">
        <title>A phased Vanilla planifolia genome enables genetic improvement of flavour and production.</title>
        <authorList>
            <person name="Hasing T."/>
            <person name="Tang H."/>
            <person name="Brym M."/>
            <person name="Khazi F."/>
            <person name="Huang T."/>
            <person name="Chambers A.H."/>
        </authorList>
    </citation>
    <scope>NUCLEOTIDE SEQUENCE [LARGE SCALE GENOMIC DNA]</scope>
    <source>
        <tissue evidence="2">Leaf</tissue>
    </source>
</reference>
<dbReference type="EMBL" id="JADCNL010000002">
    <property type="protein sequence ID" value="KAG0492803.1"/>
    <property type="molecule type" value="Genomic_DNA"/>
</dbReference>
<keyword evidence="3" id="KW-1185">Reference proteome</keyword>